<name>A0ACB8RVE9_9AGAM</name>
<gene>
    <name evidence="1" type="ORF">FA95DRAFT_1558892</name>
</gene>
<proteinExistence type="predicted"/>
<reference evidence="1" key="1">
    <citation type="submission" date="2021-02" db="EMBL/GenBank/DDBJ databases">
        <authorList>
            <consortium name="DOE Joint Genome Institute"/>
            <person name="Ahrendt S."/>
            <person name="Looney B.P."/>
            <person name="Miyauchi S."/>
            <person name="Morin E."/>
            <person name="Drula E."/>
            <person name="Courty P.E."/>
            <person name="Chicoki N."/>
            <person name="Fauchery L."/>
            <person name="Kohler A."/>
            <person name="Kuo A."/>
            <person name="Labutti K."/>
            <person name="Pangilinan J."/>
            <person name="Lipzen A."/>
            <person name="Riley R."/>
            <person name="Andreopoulos W."/>
            <person name="He G."/>
            <person name="Johnson J."/>
            <person name="Barry K.W."/>
            <person name="Grigoriev I.V."/>
            <person name="Nagy L."/>
            <person name="Hibbett D."/>
            <person name="Henrissat B."/>
            <person name="Matheny P.B."/>
            <person name="Labbe J."/>
            <person name="Martin F."/>
        </authorList>
    </citation>
    <scope>NUCLEOTIDE SEQUENCE</scope>
    <source>
        <strain evidence="1">FP105234-sp</strain>
    </source>
</reference>
<evidence type="ECO:0000313" key="1">
    <source>
        <dbReference type="EMBL" id="KAI0047581.1"/>
    </source>
</evidence>
<dbReference type="EMBL" id="MU275901">
    <property type="protein sequence ID" value="KAI0047581.1"/>
    <property type="molecule type" value="Genomic_DNA"/>
</dbReference>
<sequence>MQADSHNESLLPDAPLPHLSSSDFHDFALEISMATIALKGIRPVKPHSVARPPASLTVMQHLVSLLTTGTSKKLSPPERDIWASRVIATTAVTNSAGGLDGLVLADTQGWSEQSNTPKIKVEPLNSALTGEEILTAWRTRPREQHFQDVFTIIKNFQNGACPIDSATVGRFCAHYLKHCHPKIAGRMLSLYDKRNNLWREHPILVLEARLASTTPFTQAFPWTINVNSDPTFSKLSDCDIPRPSQGHTVAYTITEESLPRWIKAFAQTYRELERCLLDGSSFQDPPSDVNIAAAVPALECLRGFLQSDFLLHLFKDNALSLALEKPATRLSESALTSLFFDSGSGTPDASGEGDVDEADNVDPDDLQDPGESLGHHVNRFLKTITAPMTAIHILARTATPRRPITAHLVTLPQPVLSKAAFESKRTSFIDSVVALVRGTAQEQNNARGLLQKKLNLDHKLEDKPTVHAEAGMMALACAFCSPAAAADSRSQLHVEDDDNVLASIFTVSEAAIGVGKKCCYCCYELYEWLQKRKATGAEAAVPNFLLLGSHATIYPWYPPSFGIPIEFLRDLLADLKSKLAVAAKKPAGTAGSTQTSARSSPDLLFMAYDPDMDELL</sequence>
<keyword evidence="2" id="KW-1185">Reference proteome</keyword>
<reference evidence="1" key="2">
    <citation type="journal article" date="2022" name="New Phytol.">
        <title>Evolutionary transition to the ectomycorrhizal habit in the genomes of a hyperdiverse lineage of mushroom-forming fungi.</title>
        <authorList>
            <person name="Looney B."/>
            <person name="Miyauchi S."/>
            <person name="Morin E."/>
            <person name="Drula E."/>
            <person name="Courty P.E."/>
            <person name="Kohler A."/>
            <person name="Kuo A."/>
            <person name="LaButti K."/>
            <person name="Pangilinan J."/>
            <person name="Lipzen A."/>
            <person name="Riley R."/>
            <person name="Andreopoulos W."/>
            <person name="He G."/>
            <person name="Johnson J."/>
            <person name="Nolan M."/>
            <person name="Tritt A."/>
            <person name="Barry K.W."/>
            <person name="Grigoriev I.V."/>
            <person name="Nagy L.G."/>
            <person name="Hibbett D."/>
            <person name="Henrissat B."/>
            <person name="Matheny P.B."/>
            <person name="Labbe J."/>
            <person name="Martin F.M."/>
        </authorList>
    </citation>
    <scope>NUCLEOTIDE SEQUENCE</scope>
    <source>
        <strain evidence="1">FP105234-sp</strain>
    </source>
</reference>
<comment type="caution">
    <text evidence="1">The sequence shown here is derived from an EMBL/GenBank/DDBJ whole genome shotgun (WGS) entry which is preliminary data.</text>
</comment>
<accession>A0ACB8RVE9</accession>
<organism evidence="1 2">
    <name type="scientific">Auriscalpium vulgare</name>
    <dbReference type="NCBI Taxonomy" id="40419"/>
    <lineage>
        <taxon>Eukaryota</taxon>
        <taxon>Fungi</taxon>
        <taxon>Dikarya</taxon>
        <taxon>Basidiomycota</taxon>
        <taxon>Agaricomycotina</taxon>
        <taxon>Agaricomycetes</taxon>
        <taxon>Russulales</taxon>
        <taxon>Auriscalpiaceae</taxon>
        <taxon>Auriscalpium</taxon>
    </lineage>
</organism>
<protein>
    <submittedName>
        <fullName evidence="1">Uncharacterized protein</fullName>
    </submittedName>
</protein>
<evidence type="ECO:0000313" key="2">
    <source>
        <dbReference type="Proteomes" id="UP000814033"/>
    </source>
</evidence>
<dbReference type="Proteomes" id="UP000814033">
    <property type="component" value="Unassembled WGS sequence"/>
</dbReference>